<sequence>MNKALLALIVAPLFAVSATVAIADDAPVASAQTIKEYTDMCVNWAKDDDVSNDDLFGYVLQCVNDELESEGYKKVSTVQI</sequence>
<feature type="chain" id="PRO_5046454555" evidence="1">
    <location>
        <begin position="24"/>
        <end position="80"/>
    </location>
</feature>
<accession>A0ABQ0U8J0</accession>
<evidence type="ECO:0000256" key="1">
    <source>
        <dbReference type="SAM" id="SignalP"/>
    </source>
</evidence>
<keyword evidence="3" id="KW-1185">Reference proteome</keyword>
<gene>
    <name evidence="2" type="ORF">PAT01_01020</name>
</gene>
<evidence type="ECO:0000313" key="3">
    <source>
        <dbReference type="Proteomes" id="UP000321189"/>
    </source>
</evidence>
<evidence type="ECO:0000313" key="2">
    <source>
        <dbReference type="EMBL" id="GEK74798.1"/>
    </source>
</evidence>
<proteinExistence type="predicted"/>
<dbReference type="RefSeq" id="WP_004587793.1">
    <property type="nucleotide sequence ID" value="NZ_BJUT01000001.1"/>
</dbReference>
<organism evidence="2 3">
    <name type="scientific">Pseudoalteromonas atlantica</name>
    <name type="common">Alteromonas atlantica</name>
    <dbReference type="NCBI Taxonomy" id="288"/>
    <lineage>
        <taxon>Bacteria</taxon>
        <taxon>Pseudomonadati</taxon>
        <taxon>Pseudomonadota</taxon>
        <taxon>Gammaproteobacteria</taxon>
        <taxon>Alteromonadales</taxon>
        <taxon>Pseudoalteromonadaceae</taxon>
        <taxon>Pseudoalteromonas</taxon>
    </lineage>
</organism>
<dbReference type="EMBL" id="BJUT01000001">
    <property type="protein sequence ID" value="GEK74798.1"/>
    <property type="molecule type" value="Genomic_DNA"/>
</dbReference>
<reference evidence="2 3" key="1">
    <citation type="submission" date="2019-07" db="EMBL/GenBank/DDBJ databases">
        <title>Whole genome shotgun sequence of Pseudoalteromonas atlantica NBRC 103033.</title>
        <authorList>
            <person name="Hosoyama A."/>
            <person name="Uohara A."/>
            <person name="Ohji S."/>
            <person name="Ichikawa N."/>
        </authorList>
    </citation>
    <scope>NUCLEOTIDE SEQUENCE [LARGE SCALE GENOMIC DNA]</scope>
    <source>
        <strain evidence="2 3">NBRC 103033</strain>
    </source>
</reference>
<feature type="signal peptide" evidence="1">
    <location>
        <begin position="1"/>
        <end position="23"/>
    </location>
</feature>
<dbReference type="Proteomes" id="UP000321189">
    <property type="component" value="Unassembled WGS sequence"/>
</dbReference>
<keyword evidence="1" id="KW-0732">Signal</keyword>
<protein>
    <submittedName>
        <fullName evidence="2">Uncharacterized protein</fullName>
    </submittedName>
</protein>
<comment type="caution">
    <text evidence="2">The sequence shown here is derived from an EMBL/GenBank/DDBJ whole genome shotgun (WGS) entry which is preliminary data.</text>
</comment>
<name>A0ABQ0U8J0_PSEAF</name>